<protein>
    <submittedName>
        <fullName evidence="2">Uncharacterized protein</fullName>
    </submittedName>
</protein>
<sequence>MGEREVGAAKKTHSDAAPATVIELTCDPHLAAARWSHCESEPTLIRGKASRIWWNEPPPPRKPGDRPGVHVNGAVGA</sequence>
<dbReference type="EMBL" id="UINC01050402">
    <property type="protein sequence ID" value="SVB63315.1"/>
    <property type="molecule type" value="Genomic_DNA"/>
</dbReference>
<proteinExistence type="predicted"/>
<feature type="region of interest" description="Disordered" evidence="1">
    <location>
        <begin position="53"/>
        <end position="77"/>
    </location>
</feature>
<dbReference type="AlphaFoldDB" id="A0A382FL20"/>
<name>A0A382FL20_9ZZZZ</name>
<gene>
    <name evidence="2" type="ORF">METZ01_LOCUS216169</name>
</gene>
<reference evidence="2" key="1">
    <citation type="submission" date="2018-05" db="EMBL/GenBank/DDBJ databases">
        <authorList>
            <person name="Lanie J.A."/>
            <person name="Ng W.-L."/>
            <person name="Kazmierczak K.M."/>
            <person name="Andrzejewski T.M."/>
            <person name="Davidsen T.M."/>
            <person name="Wayne K.J."/>
            <person name="Tettelin H."/>
            <person name="Glass J.I."/>
            <person name="Rusch D."/>
            <person name="Podicherti R."/>
            <person name="Tsui H.-C.T."/>
            <person name="Winkler M.E."/>
        </authorList>
    </citation>
    <scope>NUCLEOTIDE SEQUENCE</scope>
</reference>
<accession>A0A382FL20</accession>
<organism evidence="2">
    <name type="scientific">marine metagenome</name>
    <dbReference type="NCBI Taxonomy" id="408172"/>
    <lineage>
        <taxon>unclassified sequences</taxon>
        <taxon>metagenomes</taxon>
        <taxon>ecological metagenomes</taxon>
    </lineage>
</organism>
<evidence type="ECO:0000256" key="1">
    <source>
        <dbReference type="SAM" id="MobiDB-lite"/>
    </source>
</evidence>
<evidence type="ECO:0000313" key="2">
    <source>
        <dbReference type="EMBL" id="SVB63315.1"/>
    </source>
</evidence>